<feature type="domain" description="DJ-1/PfpI" evidence="2">
    <location>
        <begin position="7"/>
        <end position="66"/>
    </location>
</feature>
<name>A0AAV2CKL8_9ROSI</name>
<proteinExistence type="inferred from homology"/>
<dbReference type="AlphaFoldDB" id="A0AAV2CKL8"/>
<dbReference type="InterPro" id="IPR029062">
    <property type="entry name" value="Class_I_gatase-like"/>
</dbReference>
<dbReference type="Proteomes" id="UP001497516">
    <property type="component" value="Chromosome 1"/>
</dbReference>
<evidence type="ECO:0000259" key="2">
    <source>
        <dbReference type="Pfam" id="PF01965"/>
    </source>
</evidence>
<dbReference type="Gene3D" id="3.40.50.880">
    <property type="match status" value="1"/>
</dbReference>
<evidence type="ECO:0000256" key="1">
    <source>
        <dbReference type="ARBA" id="ARBA00008542"/>
    </source>
</evidence>
<dbReference type="PANTHER" id="PTHR42733:SF2">
    <property type="entry name" value="DJ-1_THIJ_PFPI FAMILY PROTEIN"/>
    <property type="match status" value="1"/>
</dbReference>
<gene>
    <name evidence="3" type="ORF">LTRI10_LOCUS4641</name>
</gene>
<protein>
    <recommendedName>
        <fullName evidence="2">DJ-1/PfpI domain-containing protein</fullName>
    </recommendedName>
</protein>
<keyword evidence="4" id="KW-1185">Reference proteome</keyword>
<dbReference type="EMBL" id="OZ034813">
    <property type="protein sequence ID" value="CAL1356977.1"/>
    <property type="molecule type" value="Genomic_DNA"/>
</dbReference>
<dbReference type="PANTHER" id="PTHR42733">
    <property type="entry name" value="DJ-1 PROTEIN"/>
    <property type="match status" value="1"/>
</dbReference>
<evidence type="ECO:0000313" key="3">
    <source>
        <dbReference type="EMBL" id="CAL1356977.1"/>
    </source>
</evidence>
<dbReference type="Pfam" id="PF01965">
    <property type="entry name" value="DJ-1_PfpI"/>
    <property type="match status" value="1"/>
</dbReference>
<comment type="similarity">
    <text evidence="1">Belongs to the peptidase C56 family.</text>
</comment>
<evidence type="ECO:0000313" key="4">
    <source>
        <dbReference type="Proteomes" id="UP001497516"/>
    </source>
</evidence>
<accession>A0AAV2CKL8</accession>
<dbReference type="InterPro" id="IPR006286">
    <property type="entry name" value="C56_PfpI-like"/>
</dbReference>
<reference evidence="3 4" key="1">
    <citation type="submission" date="2024-04" db="EMBL/GenBank/DDBJ databases">
        <authorList>
            <person name="Fracassetti M."/>
        </authorList>
    </citation>
    <scope>NUCLEOTIDE SEQUENCE [LARGE SCALE GENOMIC DNA]</scope>
</reference>
<organism evidence="3 4">
    <name type="scientific">Linum trigynum</name>
    <dbReference type="NCBI Taxonomy" id="586398"/>
    <lineage>
        <taxon>Eukaryota</taxon>
        <taxon>Viridiplantae</taxon>
        <taxon>Streptophyta</taxon>
        <taxon>Embryophyta</taxon>
        <taxon>Tracheophyta</taxon>
        <taxon>Spermatophyta</taxon>
        <taxon>Magnoliopsida</taxon>
        <taxon>eudicotyledons</taxon>
        <taxon>Gunneridae</taxon>
        <taxon>Pentapetalae</taxon>
        <taxon>rosids</taxon>
        <taxon>fabids</taxon>
        <taxon>Malpighiales</taxon>
        <taxon>Linaceae</taxon>
        <taxon>Linum</taxon>
    </lineage>
</organism>
<sequence length="69" mass="7806">MGSLAQTELKGHFFTVNANFEQVKANWYDCILIPGWMFMELLSADHKVVGLVRKFAEAGKPVVTSCEWD</sequence>
<dbReference type="SUPFAM" id="SSF52317">
    <property type="entry name" value="Class I glutamine amidotransferase-like"/>
    <property type="match status" value="1"/>
</dbReference>
<dbReference type="InterPro" id="IPR002818">
    <property type="entry name" value="DJ-1/PfpI"/>
</dbReference>